<dbReference type="HAMAP" id="MF_00573">
    <property type="entry name" value="Ribosomal_eL33"/>
    <property type="match status" value="1"/>
</dbReference>
<protein>
    <recommendedName>
        <fullName evidence="4">Large ribosomal subunit protein eL33</fullName>
    </recommendedName>
    <alternativeName>
        <fullName evidence="5">60S ribosomal protein L35a</fullName>
    </alternativeName>
</protein>
<dbReference type="FunFam" id="2.40.10.190:FF:000001">
    <property type="entry name" value="60S ribosomal protein L35a"/>
    <property type="match status" value="1"/>
</dbReference>
<evidence type="ECO:0000313" key="6">
    <source>
        <dbReference type="Proteomes" id="UP000095287"/>
    </source>
</evidence>
<dbReference type="PANTHER" id="PTHR10902">
    <property type="entry name" value="60S RIBOSOMAL PROTEIN L35A"/>
    <property type="match status" value="1"/>
</dbReference>
<accession>A0A1I7XVG9</accession>
<dbReference type="InterPro" id="IPR009000">
    <property type="entry name" value="Transl_B-barrel_sf"/>
</dbReference>
<dbReference type="SUPFAM" id="SSF50447">
    <property type="entry name" value="Translation proteins"/>
    <property type="match status" value="1"/>
</dbReference>
<dbReference type="GO" id="GO:1990904">
    <property type="term" value="C:ribonucleoprotein complex"/>
    <property type="evidence" value="ECO:0007669"/>
    <property type="project" value="UniProtKB-KW"/>
</dbReference>
<name>A0A1I7XVG9_9BILA</name>
<dbReference type="GO" id="GO:0006412">
    <property type="term" value="P:translation"/>
    <property type="evidence" value="ECO:0007669"/>
    <property type="project" value="InterPro"/>
</dbReference>
<dbReference type="InterPro" id="IPR018266">
    <property type="entry name" value="Ribosomal_eL33_CS"/>
</dbReference>
<reference evidence="7" key="1">
    <citation type="submission" date="2016-11" db="UniProtKB">
        <authorList>
            <consortium name="WormBaseParasite"/>
        </authorList>
    </citation>
    <scope>IDENTIFICATION</scope>
</reference>
<sequence length="117" mass="13203">MPMLTSKSAGKLHVKGIFTGFKRGLRKQTENTSLIKLDGVFNKEDAQYYVGKRAVYIYKAKKTTATPGKEPSRVRAIWGKVTRVHGNSGVVRAKFRRNLPPKAMGHRIRVMLYPSNI</sequence>
<comment type="similarity">
    <text evidence="1">Belongs to the eukaryotic ribosomal protein eL33 family.</text>
</comment>
<evidence type="ECO:0000256" key="3">
    <source>
        <dbReference type="ARBA" id="ARBA00023274"/>
    </source>
</evidence>
<dbReference type="InterPro" id="IPR001780">
    <property type="entry name" value="Ribosomal_eL33"/>
</dbReference>
<dbReference type="Pfam" id="PF01247">
    <property type="entry name" value="Ribosomal_L35Ae"/>
    <property type="match status" value="1"/>
</dbReference>
<dbReference type="InterPro" id="IPR038661">
    <property type="entry name" value="Ribosomal_eL33_sf"/>
</dbReference>
<evidence type="ECO:0000256" key="5">
    <source>
        <dbReference type="ARBA" id="ARBA00035530"/>
    </source>
</evidence>
<dbReference type="Gene3D" id="2.40.10.190">
    <property type="entry name" value="translation elongation factor selb, chain A, domain 4"/>
    <property type="match status" value="1"/>
</dbReference>
<evidence type="ECO:0000313" key="7">
    <source>
        <dbReference type="WBParaSite" id="L893_g10010.t1"/>
    </source>
</evidence>
<dbReference type="WBParaSite" id="L893_g10010.t1">
    <property type="protein sequence ID" value="L893_g10010.t1"/>
    <property type="gene ID" value="L893_g10010"/>
</dbReference>
<keyword evidence="3" id="KW-0687">Ribonucleoprotein</keyword>
<proteinExistence type="inferred from homology"/>
<dbReference type="PROSITE" id="PS01105">
    <property type="entry name" value="RIBOSOMAL_L35AE"/>
    <property type="match status" value="1"/>
</dbReference>
<dbReference type="GO" id="GO:0003735">
    <property type="term" value="F:structural constituent of ribosome"/>
    <property type="evidence" value="ECO:0007669"/>
    <property type="project" value="InterPro"/>
</dbReference>
<dbReference type="AlphaFoldDB" id="A0A1I7XVG9"/>
<dbReference type="Proteomes" id="UP000095287">
    <property type="component" value="Unplaced"/>
</dbReference>
<evidence type="ECO:0000256" key="2">
    <source>
        <dbReference type="ARBA" id="ARBA00022980"/>
    </source>
</evidence>
<dbReference type="GO" id="GO:0005840">
    <property type="term" value="C:ribosome"/>
    <property type="evidence" value="ECO:0007669"/>
    <property type="project" value="UniProtKB-KW"/>
</dbReference>
<organism evidence="6 7">
    <name type="scientific">Steinernema glaseri</name>
    <dbReference type="NCBI Taxonomy" id="37863"/>
    <lineage>
        <taxon>Eukaryota</taxon>
        <taxon>Metazoa</taxon>
        <taxon>Ecdysozoa</taxon>
        <taxon>Nematoda</taxon>
        <taxon>Chromadorea</taxon>
        <taxon>Rhabditida</taxon>
        <taxon>Tylenchina</taxon>
        <taxon>Panagrolaimomorpha</taxon>
        <taxon>Strongyloidoidea</taxon>
        <taxon>Steinernematidae</taxon>
        <taxon>Steinernema</taxon>
    </lineage>
</organism>
<evidence type="ECO:0000256" key="4">
    <source>
        <dbReference type="ARBA" id="ARBA00035228"/>
    </source>
</evidence>
<keyword evidence="6" id="KW-1185">Reference proteome</keyword>
<evidence type="ECO:0000256" key="1">
    <source>
        <dbReference type="ARBA" id="ARBA00009269"/>
    </source>
</evidence>
<keyword evidence="2" id="KW-0689">Ribosomal protein</keyword>